<organism evidence="2 3">
    <name type="scientific">Corynebacterium aquatimens</name>
    <dbReference type="NCBI Taxonomy" id="1190508"/>
    <lineage>
        <taxon>Bacteria</taxon>
        <taxon>Bacillati</taxon>
        <taxon>Actinomycetota</taxon>
        <taxon>Actinomycetes</taxon>
        <taxon>Mycobacteriales</taxon>
        <taxon>Corynebacteriaceae</taxon>
        <taxon>Corynebacterium</taxon>
    </lineage>
</organism>
<sequence>MSVIKYGFGSLATAATDIETSSLAIGAQLEDLKGQIKPMVSAWEGDAADSYLAHQAKWDQAAAELNEILTAISRAVADGNDRMRAVNTAAANSWG</sequence>
<reference evidence="2" key="1">
    <citation type="submission" date="2020-11" db="EMBL/GenBank/DDBJ databases">
        <title>Sequencing the genomes of 1000 actinobacteria strains.</title>
        <authorList>
            <person name="Klenk H.-P."/>
        </authorList>
    </citation>
    <scope>NUCLEOTIDE SEQUENCE</scope>
    <source>
        <strain evidence="2">DSM 45632</strain>
    </source>
</reference>
<dbReference type="InterPro" id="IPR036689">
    <property type="entry name" value="ESAT-6-like_sf"/>
</dbReference>
<dbReference type="SUPFAM" id="SSF140453">
    <property type="entry name" value="EsxAB dimer-like"/>
    <property type="match status" value="1"/>
</dbReference>
<dbReference type="Gene3D" id="1.10.287.1060">
    <property type="entry name" value="ESAT-6-like"/>
    <property type="match status" value="1"/>
</dbReference>
<keyword evidence="3" id="KW-1185">Reference proteome</keyword>
<proteinExistence type="inferred from homology"/>
<gene>
    <name evidence="2" type="ORF">IW254_002017</name>
</gene>
<evidence type="ECO:0000313" key="3">
    <source>
        <dbReference type="Proteomes" id="UP000658613"/>
    </source>
</evidence>
<comment type="similarity">
    <text evidence="1">Belongs to the WXG100 family.</text>
</comment>
<dbReference type="Pfam" id="PF06013">
    <property type="entry name" value="WXG100"/>
    <property type="match status" value="1"/>
</dbReference>
<dbReference type="InterPro" id="IPR010310">
    <property type="entry name" value="T7SS_ESAT-6-like"/>
</dbReference>
<name>A0A931E605_9CORY</name>
<evidence type="ECO:0000256" key="1">
    <source>
        <dbReference type="RuleBase" id="RU362001"/>
    </source>
</evidence>
<dbReference type="RefSeq" id="WP_196825338.1">
    <property type="nucleotide sequence ID" value="NZ_CP046980.1"/>
</dbReference>
<accession>A0A931E605</accession>
<dbReference type="NCBIfam" id="TIGR03930">
    <property type="entry name" value="WXG100_ESAT6"/>
    <property type="match status" value="1"/>
</dbReference>
<dbReference type="AlphaFoldDB" id="A0A931E605"/>
<comment type="caution">
    <text evidence="2">The sequence shown here is derived from an EMBL/GenBank/DDBJ whole genome shotgun (WGS) entry which is preliminary data.</text>
</comment>
<evidence type="ECO:0000313" key="2">
    <source>
        <dbReference type="EMBL" id="MBG6123048.1"/>
    </source>
</evidence>
<dbReference type="EMBL" id="JADOUE010000001">
    <property type="protein sequence ID" value="MBG6123048.1"/>
    <property type="molecule type" value="Genomic_DNA"/>
</dbReference>
<dbReference type="Proteomes" id="UP000658613">
    <property type="component" value="Unassembled WGS sequence"/>
</dbReference>
<protein>
    <recommendedName>
        <fullName evidence="1">ESAT-6-like protein</fullName>
    </recommendedName>
</protein>